<evidence type="ECO:0000313" key="5">
    <source>
        <dbReference type="EMBL" id="OGN12473.1"/>
    </source>
</evidence>
<dbReference type="EMBL" id="MGJT01000017">
    <property type="protein sequence ID" value="OGN12473.1"/>
    <property type="molecule type" value="Genomic_DNA"/>
</dbReference>
<evidence type="ECO:0000313" key="6">
    <source>
        <dbReference type="Proteomes" id="UP000178197"/>
    </source>
</evidence>
<proteinExistence type="inferred from homology"/>
<dbReference type="GO" id="GO:0016757">
    <property type="term" value="F:glycosyltransferase activity"/>
    <property type="evidence" value="ECO:0007669"/>
    <property type="project" value="UniProtKB-KW"/>
</dbReference>
<dbReference type="PANTHER" id="PTHR43179">
    <property type="entry name" value="RHAMNOSYLTRANSFERASE WBBL"/>
    <property type="match status" value="1"/>
</dbReference>
<dbReference type="SUPFAM" id="SSF53448">
    <property type="entry name" value="Nucleotide-diphospho-sugar transferases"/>
    <property type="match status" value="1"/>
</dbReference>
<dbReference type="Pfam" id="PF00535">
    <property type="entry name" value="Glycos_transf_2"/>
    <property type="match status" value="1"/>
</dbReference>
<dbReference type="Proteomes" id="UP000178197">
    <property type="component" value="Unassembled WGS sequence"/>
</dbReference>
<dbReference type="InterPro" id="IPR029044">
    <property type="entry name" value="Nucleotide-diphossugar_trans"/>
</dbReference>
<keyword evidence="3" id="KW-0808">Transferase</keyword>
<evidence type="ECO:0000256" key="1">
    <source>
        <dbReference type="ARBA" id="ARBA00006739"/>
    </source>
</evidence>
<comment type="caution">
    <text evidence="5">The sequence shown here is derived from an EMBL/GenBank/DDBJ whole genome shotgun (WGS) entry which is preliminary data.</text>
</comment>
<evidence type="ECO:0000259" key="4">
    <source>
        <dbReference type="Pfam" id="PF00535"/>
    </source>
</evidence>
<comment type="similarity">
    <text evidence="1">Belongs to the glycosyltransferase 2 family.</text>
</comment>
<evidence type="ECO:0000256" key="2">
    <source>
        <dbReference type="ARBA" id="ARBA00022676"/>
    </source>
</evidence>
<dbReference type="InterPro" id="IPR001173">
    <property type="entry name" value="Glyco_trans_2-like"/>
</dbReference>
<feature type="domain" description="Glycosyltransferase 2-like" evidence="4">
    <location>
        <begin position="11"/>
        <end position="150"/>
    </location>
</feature>
<sequence length="351" mass="41088">MSTPLVTINLVVLNGKKYVRHCLKAVQEQTYRNLEINIFDNGSTDGTKEIVHREFPQFNLIESTKNLGTWPGQEKAIESSRGKYIVALSVDVLMHPTAIEKAVEILEKDEKIGALQAKIYQYNISEFNQGSTRHFLQKVPGRTFPKIIDTLGFQIFRSRRITNLGHGEEDHGQHDQEKEIFAVEGAAPIFRKSALEELRVLGEIADREMFWYGDDLDIGWRMHLFGWKQIYSPEVVMCHDRSTTKGMSRGWRDYLKRINDRKKIPIFKKRLDWRNKRLARIKNDYCQNMFSDFLPIGWREIRELGYIILFEPTVLLEIPKLIKLLPRTLKKRRAILARAQVGPKEMARWFK</sequence>
<gene>
    <name evidence="5" type="ORF">A3C71_01735</name>
</gene>
<accession>A0A1F8FH79</accession>
<dbReference type="AlphaFoldDB" id="A0A1F8FH79"/>
<name>A0A1F8FH79_9BACT</name>
<organism evidence="5 6">
    <name type="scientific">Candidatus Yanofskybacteria bacterium RIFCSPHIGHO2_02_FULL_43_15c</name>
    <dbReference type="NCBI Taxonomy" id="1802679"/>
    <lineage>
        <taxon>Bacteria</taxon>
        <taxon>Candidatus Yanofskyibacteriota</taxon>
    </lineage>
</organism>
<protein>
    <recommendedName>
        <fullName evidence="4">Glycosyltransferase 2-like domain-containing protein</fullName>
    </recommendedName>
</protein>
<reference evidence="5 6" key="1">
    <citation type="journal article" date="2016" name="Nat. Commun.">
        <title>Thousands of microbial genomes shed light on interconnected biogeochemical processes in an aquifer system.</title>
        <authorList>
            <person name="Anantharaman K."/>
            <person name="Brown C.T."/>
            <person name="Hug L.A."/>
            <person name="Sharon I."/>
            <person name="Castelle C.J."/>
            <person name="Probst A.J."/>
            <person name="Thomas B.C."/>
            <person name="Singh A."/>
            <person name="Wilkins M.J."/>
            <person name="Karaoz U."/>
            <person name="Brodie E.L."/>
            <person name="Williams K.H."/>
            <person name="Hubbard S.S."/>
            <person name="Banfield J.F."/>
        </authorList>
    </citation>
    <scope>NUCLEOTIDE SEQUENCE [LARGE SCALE GENOMIC DNA]</scope>
</reference>
<dbReference type="PANTHER" id="PTHR43179:SF12">
    <property type="entry name" value="GALACTOFURANOSYLTRANSFERASE GLFT2"/>
    <property type="match status" value="1"/>
</dbReference>
<keyword evidence="2" id="KW-0328">Glycosyltransferase</keyword>
<evidence type="ECO:0000256" key="3">
    <source>
        <dbReference type="ARBA" id="ARBA00022679"/>
    </source>
</evidence>
<dbReference type="Gene3D" id="3.90.550.10">
    <property type="entry name" value="Spore Coat Polysaccharide Biosynthesis Protein SpsA, Chain A"/>
    <property type="match status" value="1"/>
</dbReference>